<evidence type="ECO:0000313" key="12">
    <source>
        <dbReference type="Proteomes" id="UP000182985"/>
    </source>
</evidence>
<dbReference type="AlphaFoldDB" id="A0A1J6HXP9"/>
<dbReference type="InterPro" id="IPR042217">
    <property type="entry name" value="T4SS_VirB10/TrbI"/>
</dbReference>
<dbReference type="Proteomes" id="UP000182985">
    <property type="component" value="Unassembled WGS sequence"/>
</dbReference>
<feature type="region of interest" description="Disordered" evidence="9">
    <location>
        <begin position="119"/>
        <end position="142"/>
    </location>
</feature>
<sequence>MFGRKNKSSDMIDAGEELDRLEQDRVEGDYGASELGSERRQSAPGARMFLIVVLVAILAVGAAFTYKAMSNLSASDEDETKKQDTVSKVIPTITPRPIRPEPAPTPAPVAQPIQPVPSVQPTQQTVYGSPAAPAGPRQKTQAELIRERMLQSGLQEGSGADLGAAEARAMGGGQGGGSLTGGGSGELAEKLQPMRLAGSKAGQLPNRDLLLTQGAMIDCVLETKMVTTQPGMTKCRLTRDIYSASGRVVLLDRGTIVTGFYQGGITQGQARIFVQWSRAETPKGVIVDLASPGTGPLGEAGVGGWIDTHFWQRFGGAVFISMIGDLGQWASQAGRSSGDNSVQFSNTAQGTEQAAAEALRNSVNIPPTLYKNQGERVSIFVARDLDFSDVYSLRANYISK</sequence>
<organism evidence="11 12">
    <name type="scientific">Brucella cytisi</name>
    <dbReference type="NCBI Taxonomy" id="407152"/>
    <lineage>
        <taxon>Bacteria</taxon>
        <taxon>Pseudomonadati</taxon>
        <taxon>Pseudomonadota</taxon>
        <taxon>Alphaproteobacteria</taxon>
        <taxon>Hyphomicrobiales</taxon>
        <taxon>Brucellaceae</taxon>
        <taxon>Brucella/Ochrobactrum group</taxon>
        <taxon>Brucella</taxon>
    </lineage>
</organism>
<feature type="compositionally biased region" description="Basic and acidic residues" evidence="9">
    <location>
        <begin position="17"/>
        <end position="28"/>
    </location>
</feature>
<dbReference type="GO" id="GO:0005886">
    <property type="term" value="C:plasma membrane"/>
    <property type="evidence" value="ECO:0007669"/>
    <property type="project" value="UniProtKB-SubCell"/>
</dbReference>
<gene>
    <name evidence="11" type="ORF">BLA27_27800</name>
</gene>
<comment type="subcellular location">
    <subcellularLocation>
        <location evidence="1">Cell membrane</location>
        <topology evidence="1">Single-pass membrane protein</topology>
    </subcellularLocation>
</comment>
<dbReference type="Gene3D" id="2.40.128.260">
    <property type="entry name" value="Type IV secretion system, VirB10/TraB/TrbI"/>
    <property type="match status" value="2"/>
</dbReference>
<evidence type="ECO:0000256" key="2">
    <source>
        <dbReference type="ARBA" id="ARBA00010265"/>
    </source>
</evidence>
<name>A0A1J6HXP9_9HYPH</name>
<keyword evidence="12" id="KW-1185">Reference proteome</keyword>
<dbReference type="InterPro" id="IPR005498">
    <property type="entry name" value="T4SS_VirB10/TraB/TrbI"/>
</dbReference>
<dbReference type="CDD" id="cd16429">
    <property type="entry name" value="VirB10"/>
    <property type="match status" value="1"/>
</dbReference>
<keyword evidence="5 10" id="KW-0812">Transmembrane</keyword>
<comment type="caution">
    <text evidence="11">The sequence shown here is derived from an EMBL/GenBank/DDBJ whole genome shotgun (WGS) entry which is preliminary data.</text>
</comment>
<protein>
    <recommendedName>
        <fullName evidence="3">Type IV secretion system protein virB10</fullName>
    </recommendedName>
</protein>
<evidence type="ECO:0000256" key="4">
    <source>
        <dbReference type="ARBA" id="ARBA00022475"/>
    </source>
</evidence>
<evidence type="ECO:0000256" key="8">
    <source>
        <dbReference type="ARBA" id="ARBA00023136"/>
    </source>
</evidence>
<proteinExistence type="inferred from homology"/>
<reference evidence="11 12" key="1">
    <citation type="submission" date="2016-10" db="EMBL/GenBank/DDBJ databases">
        <title>The Draft Genome Sequence of the Potato Rhizosphere Bacteria Ochrobactrum sp. IPA7.2.</title>
        <authorList>
            <person name="Gogoleva N.E."/>
            <person name="Khlopko Y.A."/>
            <person name="Burygin G.L."/>
            <person name="Plotnikov A.O."/>
        </authorList>
    </citation>
    <scope>NUCLEOTIDE SEQUENCE [LARGE SCALE GENOMIC DNA]</scope>
    <source>
        <strain evidence="11 12">IPA7.2</strain>
    </source>
</reference>
<dbReference type="OrthoDB" id="9807354at2"/>
<keyword evidence="6 10" id="KW-1133">Transmembrane helix</keyword>
<dbReference type="Pfam" id="PF03743">
    <property type="entry name" value="TrbI"/>
    <property type="match status" value="1"/>
</dbReference>
<evidence type="ECO:0000256" key="7">
    <source>
        <dbReference type="ARBA" id="ARBA00023026"/>
    </source>
</evidence>
<keyword evidence="7" id="KW-0843">Virulence</keyword>
<feature type="transmembrane region" description="Helical" evidence="10">
    <location>
        <begin position="48"/>
        <end position="66"/>
    </location>
</feature>
<dbReference type="EMBL" id="MOEC01000069">
    <property type="protein sequence ID" value="OIS90254.1"/>
    <property type="molecule type" value="Genomic_DNA"/>
</dbReference>
<comment type="similarity">
    <text evidence="2">Belongs to the TrbI/VirB10 family.</text>
</comment>
<evidence type="ECO:0000256" key="10">
    <source>
        <dbReference type="SAM" id="Phobius"/>
    </source>
</evidence>
<feature type="region of interest" description="Disordered" evidence="9">
    <location>
        <begin position="1"/>
        <end position="41"/>
    </location>
</feature>
<evidence type="ECO:0000256" key="6">
    <source>
        <dbReference type="ARBA" id="ARBA00022989"/>
    </source>
</evidence>
<accession>A0A1J6HXP9</accession>
<evidence type="ECO:0000256" key="1">
    <source>
        <dbReference type="ARBA" id="ARBA00004162"/>
    </source>
</evidence>
<keyword evidence="8 10" id="KW-0472">Membrane</keyword>
<dbReference type="InterPro" id="IPR047695">
    <property type="entry name" value="T4SS_VirB10/PtlG"/>
</dbReference>
<evidence type="ECO:0000256" key="3">
    <source>
        <dbReference type="ARBA" id="ARBA00019211"/>
    </source>
</evidence>
<dbReference type="NCBIfam" id="NF038091">
    <property type="entry name" value="T4SS_VirB10"/>
    <property type="match status" value="1"/>
</dbReference>
<evidence type="ECO:0000256" key="5">
    <source>
        <dbReference type="ARBA" id="ARBA00022692"/>
    </source>
</evidence>
<evidence type="ECO:0000256" key="9">
    <source>
        <dbReference type="SAM" id="MobiDB-lite"/>
    </source>
</evidence>
<keyword evidence="4" id="KW-1003">Cell membrane</keyword>
<evidence type="ECO:0000313" key="11">
    <source>
        <dbReference type="EMBL" id="OIS90254.1"/>
    </source>
</evidence>